<reference evidence="1 2" key="1">
    <citation type="submission" date="2018-03" db="EMBL/GenBank/DDBJ databases">
        <title>Complete genome sequence and methylome analysis of Pseudomonas mendocina NEB 698.</title>
        <authorList>
            <person name="Morgan R.D."/>
        </authorList>
    </citation>
    <scope>NUCLEOTIDE SEQUENCE [LARGE SCALE GENOMIC DNA]</scope>
    <source>
        <strain evidence="1 2">NEB698</strain>
    </source>
</reference>
<dbReference type="EMBL" id="CP027657">
    <property type="protein sequence ID" value="AVO55765.1"/>
    <property type="molecule type" value="Genomic_DNA"/>
</dbReference>
<dbReference type="RefSeq" id="WP_106741626.1">
    <property type="nucleotide sequence ID" value="NZ_CP027657.1"/>
</dbReference>
<proteinExistence type="predicted"/>
<dbReference type="OrthoDB" id="2990944at2"/>
<sequence length="104" mass="11553">MSKDLACKVTDRGFPIILFEDEYGERCSLQISSLMGDQVFCWFGVTSPTIQVMESGKGWQPVKLPVGAVVSSRMHISQEQVRQLLPHLQAFAESGEFAFDPLSS</sequence>
<organism evidence="1 2">
    <name type="scientific">Ectopseudomonas mendocina</name>
    <name type="common">Pseudomonas mendocina</name>
    <dbReference type="NCBI Taxonomy" id="300"/>
    <lineage>
        <taxon>Bacteria</taxon>
        <taxon>Pseudomonadati</taxon>
        <taxon>Pseudomonadota</taxon>
        <taxon>Gammaproteobacteria</taxon>
        <taxon>Pseudomonadales</taxon>
        <taxon>Pseudomonadaceae</taxon>
        <taxon>Ectopseudomonas</taxon>
    </lineage>
</organism>
<dbReference type="STRING" id="1001585.MDS_2158"/>
<accession>A0A2R3QVE5</accession>
<gene>
    <name evidence="1" type="ORF">C7A17_24440</name>
</gene>
<protein>
    <submittedName>
        <fullName evidence="1">Uncharacterized protein</fullName>
    </submittedName>
</protein>
<evidence type="ECO:0000313" key="1">
    <source>
        <dbReference type="EMBL" id="AVO55765.1"/>
    </source>
</evidence>
<dbReference type="Proteomes" id="UP000238327">
    <property type="component" value="Chromosome"/>
</dbReference>
<name>A0A2R3QVE5_ECTME</name>
<dbReference type="AlphaFoldDB" id="A0A2R3QVE5"/>
<evidence type="ECO:0000313" key="2">
    <source>
        <dbReference type="Proteomes" id="UP000238327"/>
    </source>
</evidence>